<dbReference type="PROSITE" id="PS50297">
    <property type="entry name" value="ANK_REP_REGION"/>
    <property type="match status" value="2"/>
</dbReference>
<dbReference type="EMBL" id="QGNW01000397">
    <property type="protein sequence ID" value="RVW73208.1"/>
    <property type="molecule type" value="Genomic_DNA"/>
</dbReference>
<dbReference type="InterPro" id="IPR036770">
    <property type="entry name" value="Ankyrin_rpt-contain_sf"/>
</dbReference>
<comment type="caution">
    <text evidence="4">The sequence shown here is derived from an EMBL/GenBank/DDBJ whole genome shotgun (WGS) entry which is preliminary data.</text>
</comment>
<accession>A0A438GLZ9</accession>
<keyword evidence="1" id="KW-0677">Repeat</keyword>
<dbReference type="SUPFAM" id="SSF48403">
    <property type="entry name" value="Ankyrin repeat"/>
    <property type="match status" value="1"/>
</dbReference>
<proteinExistence type="predicted"/>
<keyword evidence="2 3" id="KW-0040">ANK repeat</keyword>
<dbReference type="Proteomes" id="UP000288805">
    <property type="component" value="Unassembled WGS sequence"/>
</dbReference>
<dbReference type="SMART" id="SM00248">
    <property type="entry name" value="ANK"/>
    <property type="match status" value="5"/>
</dbReference>
<dbReference type="AlphaFoldDB" id="A0A438GLZ9"/>
<dbReference type="InterPro" id="IPR002110">
    <property type="entry name" value="Ankyrin_rpt"/>
</dbReference>
<dbReference type="PANTHER" id="PTHR24186">
    <property type="entry name" value="PROTEIN PHOSPHATASE 1 REGULATORY SUBUNIT"/>
    <property type="match status" value="1"/>
</dbReference>
<dbReference type="PROSITE" id="PS50088">
    <property type="entry name" value="ANK_REPEAT"/>
    <property type="match status" value="2"/>
</dbReference>
<evidence type="ECO:0000313" key="5">
    <source>
        <dbReference type="Proteomes" id="UP000288805"/>
    </source>
</evidence>
<evidence type="ECO:0000256" key="3">
    <source>
        <dbReference type="PROSITE-ProRule" id="PRU00023"/>
    </source>
</evidence>
<reference evidence="4 5" key="1">
    <citation type="journal article" date="2018" name="PLoS Genet.">
        <title>Population sequencing reveals clonal diversity and ancestral inbreeding in the grapevine cultivar Chardonnay.</title>
        <authorList>
            <person name="Roach M.J."/>
            <person name="Johnson D.L."/>
            <person name="Bohlmann J."/>
            <person name="van Vuuren H.J."/>
            <person name="Jones S.J."/>
            <person name="Pretorius I.S."/>
            <person name="Schmidt S.A."/>
            <person name="Borneman A.R."/>
        </authorList>
    </citation>
    <scope>NUCLEOTIDE SEQUENCE [LARGE SCALE GENOMIC DNA]</scope>
    <source>
        <strain evidence="5">cv. Chardonnay</strain>
        <tissue evidence="4">Leaf</tissue>
    </source>
</reference>
<feature type="repeat" description="ANK" evidence="3">
    <location>
        <begin position="5"/>
        <end position="37"/>
    </location>
</feature>
<organism evidence="4 5">
    <name type="scientific">Vitis vinifera</name>
    <name type="common">Grape</name>
    <dbReference type="NCBI Taxonomy" id="29760"/>
    <lineage>
        <taxon>Eukaryota</taxon>
        <taxon>Viridiplantae</taxon>
        <taxon>Streptophyta</taxon>
        <taxon>Embryophyta</taxon>
        <taxon>Tracheophyta</taxon>
        <taxon>Spermatophyta</taxon>
        <taxon>Magnoliopsida</taxon>
        <taxon>eudicotyledons</taxon>
        <taxon>Gunneridae</taxon>
        <taxon>Pentapetalae</taxon>
        <taxon>rosids</taxon>
        <taxon>Vitales</taxon>
        <taxon>Vitaceae</taxon>
        <taxon>Viteae</taxon>
        <taxon>Vitis</taxon>
    </lineage>
</organism>
<sequence>MKNKEKDTALHEAVRNGNYEVVRLLIKEDPNFTYGANDSGTTPLYMAAERGLAHFVKLIIDTSKETGTSPPYVGFMGRTALHAAVICDDYGRMTKTILEWKPDLTKEVDKKGWSPLHYAAERGCDPEIVKLLLEKSEKSVAYLRSKDGKKTALHIASFHHHTKIVEEILSHSPGCREQVDDKGNNIFHFAMMKEGDDDFNPSSYFGNYWLELRGLVNEKNAQGNTPIHLLSLNQISDIPLVYYYKVDKRAYNNEDLTAYDIILRAKEDNSEKKPKLTILSAIANRFMLGIRSIAQALASFLFSCLQSFRMG</sequence>
<evidence type="ECO:0000256" key="2">
    <source>
        <dbReference type="ARBA" id="ARBA00023043"/>
    </source>
</evidence>
<evidence type="ECO:0000256" key="1">
    <source>
        <dbReference type="ARBA" id="ARBA00022737"/>
    </source>
</evidence>
<name>A0A438GLZ9_VITVI</name>
<evidence type="ECO:0000313" key="4">
    <source>
        <dbReference type="EMBL" id="RVW73208.1"/>
    </source>
</evidence>
<protein>
    <submittedName>
        <fullName evidence="4">Ankyrin repeat-containing protein</fullName>
    </submittedName>
</protein>
<dbReference type="Gene3D" id="1.25.40.20">
    <property type="entry name" value="Ankyrin repeat-containing domain"/>
    <property type="match status" value="1"/>
</dbReference>
<feature type="repeat" description="ANK" evidence="3">
    <location>
        <begin position="111"/>
        <end position="136"/>
    </location>
</feature>
<dbReference type="Pfam" id="PF00023">
    <property type="entry name" value="Ank"/>
    <property type="match status" value="1"/>
</dbReference>
<gene>
    <name evidence="4" type="primary">VvCHDp000818_42</name>
    <name evidence="4" type="ORF">CK203_057352</name>
</gene>
<dbReference type="Pfam" id="PF12796">
    <property type="entry name" value="Ank_2"/>
    <property type="match status" value="2"/>
</dbReference>
<dbReference type="PANTHER" id="PTHR24186:SF53">
    <property type="entry name" value="PGG DOMAIN-CONTAINING PROTEIN"/>
    <property type="match status" value="1"/>
</dbReference>